<dbReference type="EMBL" id="LXQA010133158">
    <property type="protein sequence ID" value="MCI22932.1"/>
    <property type="molecule type" value="Genomic_DNA"/>
</dbReference>
<comment type="caution">
    <text evidence="1">The sequence shown here is derived from an EMBL/GenBank/DDBJ whole genome shotgun (WGS) entry which is preliminary data.</text>
</comment>
<proteinExistence type="predicted"/>
<feature type="non-terminal residue" evidence="1">
    <location>
        <position position="149"/>
    </location>
</feature>
<dbReference type="AlphaFoldDB" id="A0A392QGC3"/>
<dbReference type="Proteomes" id="UP000265520">
    <property type="component" value="Unassembled WGS sequence"/>
</dbReference>
<organism evidence="1 2">
    <name type="scientific">Trifolium medium</name>
    <dbReference type="NCBI Taxonomy" id="97028"/>
    <lineage>
        <taxon>Eukaryota</taxon>
        <taxon>Viridiplantae</taxon>
        <taxon>Streptophyta</taxon>
        <taxon>Embryophyta</taxon>
        <taxon>Tracheophyta</taxon>
        <taxon>Spermatophyta</taxon>
        <taxon>Magnoliopsida</taxon>
        <taxon>eudicotyledons</taxon>
        <taxon>Gunneridae</taxon>
        <taxon>Pentapetalae</taxon>
        <taxon>rosids</taxon>
        <taxon>fabids</taxon>
        <taxon>Fabales</taxon>
        <taxon>Fabaceae</taxon>
        <taxon>Papilionoideae</taxon>
        <taxon>50 kb inversion clade</taxon>
        <taxon>NPAAA clade</taxon>
        <taxon>Hologalegina</taxon>
        <taxon>IRL clade</taxon>
        <taxon>Trifolieae</taxon>
        <taxon>Trifolium</taxon>
    </lineage>
</organism>
<keyword evidence="2" id="KW-1185">Reference proteome</keyword>
<reference evidence="1 2" key="1">
    <citation type="journal article" date="2018" name="Front. Plant Sci.">
        <title>Red Clover (Trifolium pratense) and Zigzag Clover (T. medium) - A Picture of Genomic Similarities and Differences.</title>
        <authorList>
            <person name="Dluhosova J."/>
            <person name="Istvanek J."/>
            <person name="Nedelnik J."/>
            <person name="Repkova J."/>
        </authorList>
    </citation>
    <scope>NUCLEOTIDE SEQUENCE [LARGE SCALE GENOMIC DNA]</scope>
    <source>
        <strain evidence="2">cv. 10/8</strain>
        <tissue evidence="1">Leaf</tissue>
    </source>
</reference>
<evidence type="ECO:0000313" key="2">
    <source>
        <dbReference type="Proteomes" id="UP000265520"/>
    </source>
</evidence>
<evidence type="ECO:0000313" key="1">
    <source>
        <dbReference type="EMBL" id="MCI22932.1"/>
    </source>
</evidence>
<accession>A0A392QGC3</accession>
<protein>
    <submittedName>
        <fullName evidence="1">Uncharacterized protein</fullName>
    </submittedName>
</protein>
<sequence>MVDDTITIDEPKRNLPPAITPRVLRQIKIRTRTRPAKQPKPIYSRPYYYLIDSEPDLELLQEQICNDFRNLSSMENDFLVFPSDVFAEAEALKAKFGHAVDRLVQIIQKKVEGRGMEAVKLMMESVERCKVMRLTLTPHYDPRVEEFVV</sequence>
<name>A0A392QGC3_9FABA</name>